<organism evidence="1 2">
    <name type="scientific">Paenibacillus polymyxa</name>
    <name type="common">Bacillus polymyxa</name>
    <dbReference type="NCBI Taxonomy" id="1406"/>
    <lineage>
        <taxon>Bacteria</taxon>
        <taxon>Bacillati</taxon>
        <taxon>Bacillota</taxon>
        <taxon>Bacilli</taxon>
        <taxon>Bacillales</taxon>
        <taxon>Paenibacillaceae</taxon>
        <taxon>Paenibacillus</taxon>
    </lineage>
</organism>
<sequence>MTSEGSERTNPTLSQFRWRMKRVIIFEKLEFSANPRAVPFMPYGAFFEPHAAPSSHLIVRKSSLPRSRSLLIHTRRGNTQIVHRVYQYPLNIGFDKGNSGAESGGTADFLLASRNPTQALHRWEEHPLSNPQIQFRTHC</sequence>
<dbReference type="Proteomes" id="UP000254400">
    <property type="component" value="Unassembled WGS sequence"/>
</dbReference>
<name>A0A378Y6D5_PAEPO</name>
<reference evidence="1 2" key="1">
    <citation type="submission" date="2018-06" db="EMBL/GenBank/DDBJ databases">
        <authorList>
            <consortium name="Pathogen Informatics"/>
            <person name="Doyle S."/>
        </authorList>
    </citation>
    <scope>NUCLEOTIDE SEQUENCE [LARGE SCALE GENOMIC DNA]</scope>
    <source>
        <strain evidence="1 2">NCTC10343</strain>
    </source>
</reference>
<gene>
    <name evidence="1" type="ORF">NCTC10343_04845</name>
</gene>
<dbReference type="EMBL" id="UGSC01000001">
    <property type="protein sequence ID" value="SUA71917.1"/>
    <property type="molecule type" value="Genomic_DNA"/>
</dbReference>
<dbReference type="AlphaFoldDB" id="A0A378Y6D5"/>
<evidence type="ECO:0000313" key="2">
    <source>
        <dbReference type="Proteomes" id="UP000254400"/>
    </source>
</evidence>
<evidence type="ECO:0000313" key="1">
    <source>
        <dbReference type="EMBL" id="SUA71917.1"/>
    </source>
</evidence>
<proteinExistence type="predicted"/>
<protein>
    <submittedName>
        <fullName evidence="1">Uncharacterized protein</fullName>
    </submittedName>
</protein>
<accession>A0A378Y6D5</accession>